<keyword evidence="1" id="KW-0732">Signal</keyword>
<dbReference type="KEGG" id="vgu:HYG85_19755"/>
<dbReference type="AlphaFoldDB" id="A0A8J8MDX0"/>
<organism evidence="2 3">
    <name type="scientific">Vallitalea guaymasensis</name>
    <dbReference type="NCBI Taxonomy" id="1185412"/>
    <lineage>
        <taxon>Bacteria</taxon>
        <taxon>Bacillati</taxon>
        <taxon>Bacillota</taxon>
        <taxon>Clostridia</taxon>
        <taxon>Lachnospirales</taxon>
        <taxon>Vallitaleaceae</taxon>
        <taxon>Vallitalea</taxon>
    </lineage>
</organism>
<feature type="signal peptide" evidence="1">
    <location>
        <begin position="1"/>
        <end position="21"/>
    </location>
</feature>
<dbReference type="EMBL" id="CP058561">
    <property type="protein sequence ID" value="QUH31033.1"/>
    <property type="molecule type" value="Genomic_DNA"/>
</dbReference>
<dbReference type="PROSITE" id="PS51257">
    <property type="entry name" value="PROKAR_LIPOPROTEIN"/>
    <property type="match status" value="1"/>
</dbReference>
<feature type="chain" id="PRO_5035190621" evidence="1">
    <location>
        <begin position="22"/>
        <end position="150"/>
    </location>
</feature>
<keyword evidence="3" id="KW-1185">Reference proteome</keyword>
<name>A0A8J8MDX0_9FIRM</name>
<dbReference type="RefSeq" id="WP_212691123.1">
    <property type="nucleotide sequence ID" value="NZ_CAJXUH010000001.1"/>
</dbReference>
<evidence type="ECO:0000313" key="3">
    <source>
        <dbReference type="Proteomes" id="UP000677305"/>
    </source>
</evidence>
<reference evidence="2 3" key="1">
    <citation type="submission" date="2020-07" db="EMBL/GenBank/DDBJ databases">
        <title>Vallitalea guaymasensis genome.</title>
        <authorList>
            <person name="Postec A."/>
        </authorList>
    </citation>
    <scope>NUCLEOTIDE SEQUENCE [LARGE SCALE GENOMIC DNA]</scope>
    <source>
        <strain evidence="2 3">Ra1766G1</strain>
    </source>
</reference>
<proteinExistence type="predicted"/>
<protein>
    <submittedName>
        <fullName evidence="2">Uncharacterized protein</fullName>
    </submittedName>
</protein>
<dbReference type="Proteomes" id="UP000677305">
    <property type="component" value="Chromosome"/>
</dbReference>
<evidence type="ECO:0000256" key="1">
    <source>
        <dbReference type="SAM" id="SignalP"/>
    </source>
</evidence>
<accession>A0A8J8MDX0</accession>
<sequence length="150" mass="16916">MNTLKKIVILGTMVLSLTACSSNNNDKYMTLYKELLEEQPPDIENIVFEDESGNRLLEDESGFITIYNNTKLTASVDGNSTDAEVYFVPSGSDNSEYQQLVNSGSIEDDKAEFILKQEEFSDGLGYLWVVVYNNELGRKSEEFKISLVEE</sequence>
<evidence type="ECO:0000313" key="2">
    <source>
        <dbReference type="EMBL" id="QUH31033.1"/>
    </source>
</evidence>
<gene>
    <name evidence="2" type="ORF">HYG85_19755</name>
</gene>